<dbReference type="AlphaFoldDB" id="A0A1H3HZ23"/>
<dbReference type="Gene3D" id="3.40.30.10">
    <property type="entry name" value="Glutaredoxin"/>
    <property type="match status" value="1"/>
</dbReference>
<dbReference type="InterPro" id="IPR036249">
    <property type="entry name" value="Thioredoxin-like_sf"/>
</dbReference>
<dbReference type="RefSeq" id="WP_091551908.1">
    <property type="nucleotide sequence ID" value="NZ_FNPH01000001.1"/>
</dbReference>
<feature type="domain" description="DSBA-like thioredoxin" evidence="1">
    <location>
        <begin position="2"/>
        <end position="200"/>
    </location>
</feature>
<dbReference type="SUPFAM" id="SSF52833">
    <property type="entry name" value="Thioredoxin-like"/>
    <property type="match status" value="1"/>
</dbReference>
<proteinExistence type="predicted"/>
<sequence length="235" mass="25357">MEIDIYSDVVCPWCYIGKRRLEQALESYDGDVTIRFRPFQLDPTPVDEPRPLVDALAAKFGGPERARQIFEHTTATAAQSGLTLHFDRAVNANTFDAHRLVWFADTRGRAAEMIDALYQAHFTEGVDVGSRAALAALAGRAGLDESEAREFLDSSAGEAEVRAEIDGARQLGVTSVPTFVFAGKYAVTGAQEPETLRAVLDEVTRREAADKAIRPLGQPGGTPAAGECTDDACAV</sequence>
<keyword evidence="2" id="KW-0413">Isomerase</keyword>
<evidence type="ECO:0000259" key="1">
    <source>
        <dbReference type="Pfam" id="PF01323"/>
    </source>
</evidence>
<dbReference type="STRING" id="405436.SAMN05444365_1011027"/>
<gene>
    <name evidence="2" type="ORF">SAMN05444365_1011027</name>
</gene>
<dbReference type="PANTHER" id="PTHR13887">
    <property type="entry name" value="GLUTATHIONE S-TRANSFERASE KAPPA"/>
    <property type="match status" value="1"/>
</dbReference>
<name>A0A1H3HZ23_9ACTN</name>
<protein>
    <submittedName>
        <fullName evidence="2">Predicted dithiol-disulfide isomerase, DsbA family</fullName>
    </submittedName>
</protein>
<dbReference type="PANTHER" id="PTHR13887:SF41">
    <property type="entry name" value="THIOREDOXIN SUPERFAMILY PROTEIN"/>
    <property type="match status" value="1"/>
</dbReference>
<dbReference type="GO" id="GO:0016853">
    <property type="term" value="F:isomerase activity"/>
    <property type="evidence" value="ECO:0007669"/>
    <property type="project" value="UniProtKB-KW"/>
</dbReference>
<organism evidence="2 3">
    <name type="scientific">Micromonospora pattaloongensis</name>
    <dbReference type="NCBI Taxonomy" id="405436"/>
    <lineage>
        <taxon>Bacteria</taxon>
        <taxon>Bacillati</taxon>
        <taxon>Actinomycetota</taxon>
        <taxon>Actinomycetes</taxon>
        <taxon>Micromonosporales</taxon>
        <taxon>Micromonosporaceae</taxon>
        <taxon>Micromonospora</taxon>
    </lineage>
</organism>
<evidence type="ECO:0000313" key="3">
    <source>
        <dbReference type="Proteomes" id="UP000242415"/>
    </source>
</evidence>
<dbReference type="Proteomes" id="UP000242415">
    <property type="component" value="Unassembled WGS sequence"/>
</dbReference>
<keyword evidence="3" id="KW-1185">Reference proteome</keyword>
<dbReference type="OrthoDB" id="9799122at2"/>
<dbReference type="EMBL" id="FNPH01000001">
    <property type="protein sequence ID" value="SDY20078.1"/>
    <property type="molecule type" value="Genomic_DNA"/>
</dbReference>
<reference evidence="3" key="1">
    <citation type="submission" date="2016-10" db="EMBL/GenBank/DDBJ databases">
        <authorList>
            <person name="Varghese N."/>
            <person name="Submissions S."/>
        </authorList>
    </citation>
    <scope>NUCLEOTIDE SEQUENCE [LARGE SCALE GENOMIC DNA]</scope>
    <source>
        <strain evidence="3">DSM 45245</strain>
    </source>
</reference>
<evidence type="ECO:0000313" key="2">
    <source>
        <dbReference type="EMBL" id="SDY20078.1"/>
    </source>
</evidence>
<dbReference type="InterPro" id="IPR001853">
    <property type="entry name" value="DSBA-like_thioredoxin_dom"/>
</dbReference>
<accession>A0A1H3HZ23</accession>
<dbReference type="Pfam" id="PF01323">
    <property type="entry name" value="DSBA"/>
    <property type="match status" value="1"/>
</dbReference>
<dbReference type="CDD" id="cd03024">
    <property type="entry name" value="DsbA_FrnE"/>
    <property type="match status" value="1"/>
</dbReference>
<dbReference type="GO" id="GO:0016491">
    <property type="term" value="F:oxidoreductase activity"/>
    <property type="evidence" value="ECO:0007669"/>
    <property type="project" value="InterPro"/>
</dbReference>